<organism evidence="1">
    <name type="scientific">Anguilla anguilla</name>
    <name type="common">European freshwater eel</name>
    <name type="synonym">Muraena anguilla</name>
    <dbReference type="NCBI Taxonomy" id="7936"/>
    <lineage>
        <taxon>Eukaryota</taxon>
        <taxon>Metazoa</taxon>
        <taxon>Chordata</taxon>
        <taxon>Craniata</taxon>
        <taxon>Vertebrata</taxon>
        <taxon>Euteleostomi</taxon>
        <taxon>Actinopterygii</taxon>
        <taxon>Neopterygii</taxon>
        <taxon>Teleostei</taxon>
        <taxon>Anguilliformes</taxon>
        <taxon>Anguillidae</taxon>
        <taxon>Anguilla</taxon>
    </lineage>
</organism>
<dbReference type="AlphaFoldDB" id="A0A0E9X496"/>
<protein>
    <submittedName>
        <fullName evidence="1">Uncharacterized protein</fullName>
    </submittedName>
</protein>
<evidence type="ECO:0000313" key="1">
    <source>
        <dbReference type="EMBL" id="JAH97404.1"/>
    </source>
</evidence>
<reference evidence="1" key="1">
    <citation type="submission" date="2014-11" db="EMBL/GenBank/DDBJ databases">
        <authorList>
            <person name="Amaro Gonzalez C."/>
        </authorList>
    </citation>
    <scope>NUCLEOTIDE SEQUENCE</scope>
</reference>
<name>A0A0E9X496_ANGAN</name>
<proteinExistence type="predicted"/>
<dbReference type="EMBL" id="GBXM01011173">
    <property type="protein sequence ID" value="JAH97404.1"/>
    <property type="molecule type" value="Transcribed_RNA"/>
</dbReference>
<reference evidence="1" key="2">
    <citation type="journal article" date="2015" name="Fish Shellfish Immunol.">
        <title>Early steps in the European eel (Anguilla anguilla)-Vibrio vulnificus interaction in the gills: Role of the RtxA13 toxin.</title>
        <authorList>
            <person name="Callol A."/>
            <person name="Pajuelo D."/>
            <person name="Ebbesson L."/>
            <person name="Teles M."/>
            <person name="MacKenzie S."/>
            <person name="Amaro C."/>
        </authorList>
    </citation>
    <scope>NUCLEOTIDE SEQUENCE</scope>
</reference>
<sequence>MWSVCTAVSRPLLCCPTPDSIGAIPYLYPRAAVLLFVSWYYPVVFVIAQYVDFGDALAGNCTGSGRANPWTAATLERKIDFQICNFKKNKIKLPHRLIIFLKTREAKSVLIHSC</sequence>
<accession>A0A0E9X496</accession>